<proteinExistence type="inferred from homology"/>
<dbReference type="InterPro" id="IPR016160">
    <property type="entry name" value="Ald_DH_CS_CYS"/>
</dbReference>
<dbReference type="PROSITE" id="PS00070">
    <property type="entry name" value="ALDEHYDE_DEHYDR_CYS"/>
    <property type="match status" value="1"/>
</dbReference>
<dbReference type="InterPro" id="IPR029510">
    <property type="entry name" value="Ald_DH_CS_GLU"/>
</dbReference>
<evidence type="ECO:0000259" key="5">
    <source>
        <dbReference type="Pfam" id="PF00171"/>
    </source>
</evidence>
<protein>
    <recommendedName>
        <fullName evidence="5">Aldehyde dehydrogenase domain-containing protein</fullName>
    </recommendedName>
</protein>
<evidence type="ECO:0000256" key="1">
    <source>
        <dbReference type="ARBA" id="ARBA00009986"/>
    </source>
</evidence>
<dbReference type="SUPFAM" id="SSF53720">
    <property type="entry name" value="ALDH-like"/>
    <property type="match status" value="1"/>
</dbReference>
<dbReference type="PROSITE" id="PS00687">
    <property type="entry name" value="ALDEHYDE_DEHYDR_GLU"/>
    <property type="match status" value="1"/>
</dbReference>
<feature type="active site" evidence="3">
    <location>
        <position position="258"/>
    </location>
</feature>
<sequence length="489" mass="52559">MANPNPEIKYTQLFINNEFVDAKSGKKFPTINPATGLVITQVSEGDKADVELAVAAAKKAFSRGAPWRKMSPSGRGILMNKLADLIARDINYISSLEALDNGKTFESAVGDMEASIGTLRYYAGWCDKIHGNTIPSDDGNFTVTRKEPIGVVGQIIPWNYPVMMLAWKWGPALAAGCTIVLKPAEQTPLTALYIAALAKEAGFPAGVVNVIPGYGPTAGGAITHHPDIKKVAFTGSTEIGHVIMEAAAKSNLKHVSLELGGKSPVVVFDDADVKNAAEIAHEALFGNHGQSCCAGSRTFVHEKIYDSFVQHAKELALKRKVGDPFDSTVVQGPQIDEEMFDKVLNLIKSGKDEGATVVTGGERQGNVGYFIKPTIFSNVTDNMRIAKEEIFGPVQSILKFKTLEEVIERANETSYGLAAAIITNDINKALQFSESVDAGSVWVNCYDAITPQTPFGGYKKSGIGRELGEDGLEGYLETKTISIKVPAIF</sequence>
<dbReference type="Gene3D" id="3.40.309.10">
    <property type="entry name" value="Aldehyde Dehydrogenase, Chain A, domain 2"/>
    <property type="match status" value="1"/>
</dbReference>
<dbReference type="FunFam" id="3.40.605.10:FF:000026">
    <property type="entry name" value="Aldehyde dehydrogenase, putative"/>
    <property type="match status" value="1"/>
</dbReference>
<dbReference type="InterPro" id="IPR015590">
    <property type="entry name" value="Aldehyde_DH_dom"/>
</dbReference>
<keyword evidence="2 4" id="KW-0560">Oxidoreductase</keyword>
<dbReference type="Proteomes" id="UP000639338">
    <property type="component" value="Unassembled WGS sequence"/>
</dbReference>
<dbReference type="EMBL" id="JACMRX010000004">
    <property type="protein sequence ID" value="KAF7991729.1"/>
    <property type="molecule type" value="Genomic_DNA"/>
</dbReference>
<dbReference type="Gene3D" id="3.40.605.10">
    <property type="entry name" value="Aldehyde Dehydrogenase, Chain A, domain 1"/>
    <property type="match status" value="1"/>
</dbReference>
<dbReference type="CDD" id="cd07141">
    <property type="entry name" value="ALDH_F1AB_F2_RALDH1"/>
    <property type="match status" value="1"/>
</dbReference>
<reference evidence="6 7" key="1">
    <citation type="submission" date="2020-08" db="EMBL/GenBank/DDBJ databases">
        <title>Aphidius gifuensis genome sequencing and assembly.</title>
        <authorList>
            <person name="Du Z."/>
        </authorList>
    </citation>
    <scope>NUCLEOTIDE SEQUENCE [LARGE SCALE GENOMIC DNA]</scope>
    <source>
        <strain evidence="6">YNYX2018</strain>
        <tissue evidence="6">Adults</tissue>
    </source>
</reference>
<dbReference type="FunFam" id="3.40.605.10:FF:000050">
    <property type="entry name" value="Aldehyde dehydrogenase, mitochondrial"/>
    <property type="match status" value="1"/>
</dbReference>
<dbReference type="PANTHER" id="PTHR11699">
    <property type="entry name" value="ALDEHYDE DEHYDROGENASE-RELATED"/>
    <property type="match status" value="1"/>
</dbReference>
<dbReference type="Pfam" id="PF00171">
    <property type="entry name" value="Aldedh"/>
    <property type="match status" value="1"/>
</dbReference>
<evidence type="ECO:0000313" key="6">
    <source>
        <dbReference type="EMBL" id="KAF7991729.1"/>
    </source>
</evidence>
<dbReference type="InterPro" id="IPR016162">
    <property type="entry name" value="Ald_DH_N"/>
</dbReference>
<comment type="similarity">
    <text evidence="1 4">Belongs to the aldehyde dehydrogenase family.</text>
</comment>
<gene>
    <name evidence="6" type="ORF">HCN44_010530</name>
</gene>
<dbReference type="OrthoDB" id="310895at2759"/>
<evidence type="ECO:0000256" key="3">
    <source>
        <dbReference type="PROSITE-ProRule" id="PRU10007"/>
    </source>
</evidence>
<name>A0A835CQF6_APHGI</name>
<evidence type="ECO:0000256" key="4">
    <source>
        <dbReference type="RuleBase" id="RU003345"/>
    </source>
</evidence>
<dbReference type="InterPro" id="IPR016161">
    <property type="entry name" value="Ald_DH/histidinol_DH"/>
</dbReference>
<dbReference type="GO" id="GO:0016620">
    <property type="term" value="F:oxidoreductase activity, acting on the aldehyde or oxo group of donors, NAD or NADP as acceptor"/>
    <property type="evidence" value="ECO:0007669"/>
    <property type="project" value="InterPro"/>
</dbReference>
<dbReference type="AlphaFoldDB" id="A0A835CQF6"/>
<dbReference type="InterPro" id="IPR016163">
    <property type="entry name" value="Ald_DH_C"/>
</dbReference>
<feature type="domain" description="Aldehyde dehydrogenase" evidence="5">
    <location>
        <begin position="19"/>
        <end position="481"/>
    </location>
</feature>
<dbReference type="FunFam" id="3.40.309.10:FF:000001">
    <property type="entry name" value="Mitochondrial aldehyde dehydrogenase 2"/>
    <property type="match status" value="1"/>
</dbReference>
<keyword evidence="7" id="KW-1185">Reference proteome</keyword>
<accession>A0A835CQF6</accession>
<evidence type="ECO:0000313" key="7">
    <source>
        <dbReference type="Proteomes" id="UP000639338"/>
    </source>
</evidence>
<evidence type="ECO:0000256" key="2">
    <source>
        <dbReference type="ARBA" id="ARBA00023002"/>
    </source>
</evidence>
<comment type="caution">
    <text evidence="6">The sequence shown here is derived from an EMBL/GenBank/DDBJ whole genome shotgun (WGS) entry which is preliminary data.</text>
</comment>
<organism evidence="6 7">
    <name type="scientific">Aphidius gifuensis</name>
    <name type="common">Parasitoid wasp</name>
    <dbReference type="NCBI Taxonomy" id="684658"/>
    <lineage>
        <taxon>Eukaryota</taxon>
        <taxon>Metazoa</taxon>
        <taxon>Ecdysozoa</taxon>
        <taxon>Arthropoda</taxon>
        <taxon>Hexapoda</taxon>
        <taxon>Insecta</taxon>
        <taxon>Pterygota</taxon>
        <taxon>Neoptera</taxon>
        <taxon>Endopterygota</taxon>
        <taxon>Hymenoptera</taxon>
        <taxon>Apocrita</taxon>
        <taxon>Ichneumonoidea</taxon>
        <taxon>Braconidae</taxon>
        <taxon>Aphidiinae</taxon>
        <taxon>Aphidius</taxon>
    </lineage>
</organism>